<dbReference type="RefSeq" id="WP_066056635.1">
    <property type="nucleotide sequence ID" value="NZ_JBHUNF010000002.1"/>
</dbReference>
<dbReference type="PROSITE" id="PS50943">
    <property type="entry name" value="HTH_CROC1"/>
    <property type="match status" value="1"/>
</dbReference>
<organism evidence="2 3">
    <name type="scientific">Gulosibacter bifidus</name>
    <dbReference type="NCBI Taxonomy" id="272239"/>
    <lineage>
        <taxon>Bacteria</taxon>
        <taxon>Bacillati</taxon>
        <taxon>Actinomycetota</taxon>
        <taxon>Actinomycetes</taxon>
        <taxon>Micrococcales</taxon>
        <taxon>Microbacteriaceae</taxon>
        <taxon>Gulosibacter</taxon>
    </lineage>
</organism>
<dbReference type="Gene3D" id="1.10.260.40">
    <property type="entry name" value="lambda repressor-like DNA-binding domains"/>
    <property type="match status" value="1"/>
</dbReference>
<dbReference type="SMART" id="SM00530">
    <property type="entry name" value="HTH_XRE"/>
    <property type="match status" value="1"/>
</dbReference>
<dbReference type="InterPro" id="IPR010982">
    <property type="entry name" value="Lambda_DNA-bd_dom_sf"/>
</dbReference>
<reference evidence="3" key="1">
    <citation type="journal article" date="2019" name="Int. J. Syst. Evol. Microbiol.">
        <title>The Global Catalogue of Microorganisms (GCM) 10K type strain sequencing project: providing services to taxonomists for standard genome sequencing and annotation.</title>
        <authorList>
            <consortium name="The Broad Institute Genomics Platform"/>
            <consortium name="The Broad Institute Genome Sequencing Center for Infectious Disease"/>
            <person name="Wu L."/>
            <person name="Ma J."/>
        </authorList>
    </citation>
    <scope>NUCLEOTIDE SEQUENCE [LARGE SCALE GENOMIC DNA]</scope>
    <source>
        <strain evidence="3">TISTR 1511</strain>
    </source>
</reference>
<name>A0ABW5RH94_9MICO</name>
<dbReference type="SUPFAM" id="SSF47413">
    <property type="entry name" value="lambda repressor-like DNA-binding domains"/>
    <property type="match status" value="1"/>
</dbReference>
<comment type="caution">
    <text evidence="2">The sequence shown here is derived from an EMBL/GenBank/DDBJ whole genome shotgun (WGS) entry which is preliminary data.</text>
</comment>
<proteinExistence type="predicted"/>
<dbReference type="EMBL" id="JBHUNF010000002">
    <property type="protein sequence ID" value="MFD2674447.1"/>
    <property type="molecule type" value="Genomic_DNA"/>
</dbReference>
<feature type="domain" description="HTH cro/C1-type" evidence="1">
    <location>
        <begin position="19"/>
        <end position="82"/>
    </location>
</feature>
<gene>
    <name evidence="2" type="ORF">ACFSUQ_03935</name>
</gene>
<evidence type="ECO:0000313" key="2">
    <source>
        <dbReference type="EMBL" id="MFD2674447.1"/>
    </source>
</evidence>
<sequence length="108" mass="11601">MHGTRQTTTEALTLLGNLIETQRRQRKWSVEHAAKIIGINARTYRAIELGKPTVSIGAAFDAANALGVPLFGATGPAPVPYLAAQLAQAQLALLPQRTPPMPELDNDF</sequence>
<protein>
    <submittedName>
        <fullName evidence="2">Helix-turn-helix transcriptional regulator</fullName>
    </submittedName>
</protein>
<keyword evidence="3" id="KW-1185">Reference proteome</keyword>
<dbReference type="CDD" id="cd00093">
    <property type="entry name" value="HTH_XRE"/>
    <property type="match status" value="1"/>
</dbReference>
<dbReference type="Pfam" id="PF01381">
    <property type="entry name" value="HTH_3"/>
    <property type="match status" value="1"/>
</dbReference>
<evidence type="ECO:0000259" key="1">
    <source>
        <dbReference type="PROSITE" id="PS50943"/>
    </source>
</evidence>
<dbReference type="Proteomes" id="UP001597453">
    <property type="component" value="Unassembled WGS sequence"/>
</dbReference>
<accession>A0ABW5RH94</accession>
<dbReference type="InterPro" id="IPR001387">
    <property type="entry name" value="Cro/C1-type_HTH"/>
</dbReference>
<evidence type="ECO:0000313" key="3">
    <source>
        <dbReference type="Proteomes" id="UP001597453"/>
    </source>
</evidence>